<dbReference type="Pfam" id="PF01061">
    <property type="entry name" value="ABC2_membrane"/>
    <property type="match status" value="2"/>
</dbReference>
<dbReference type="InterPro" id="IPR017871">
    <property type="entry name" value="ABC_transporter-like_CS"/>
</dbReference>
<keyword evidence="13" id="KW-1185">Reference proteome</keyword>
<feature type="transmembrane region" description="Helical" evidence="10">
    <location>
        <begin position="504"/>
        <end position="523"/>
    </location>
</feature>
<dbReference type="SUPFAM" id="SSF52540">
    <property type="entry name" value="P-loop containing nucleoside triphosphate hydrolases"/>
    <property type="match status" value="2"/>
</dbReference>
<evidence type="ECO:0000256" key="10">
    <source>
        <dbReference type="SAM" id="Phobius"/>
    </source>
</evidence>
<evidence type="ECO:0000256" key="5">
    <source>
        <dbReference type="ARBA" id="ARBA00022741"/>
    </source>
</evidence>
<feature type="transmembrane region" description="Helical" evidence="10">
    <location>
        <begin position="1173"/>
        <end position="1193"/>
    </location>
</feature>
<dbReference type="InterPro" id="IPR027417">
    <property type="entry name" value="P-loop_NTPase"/>
</dbReference>
<feature type="transmembrane region" description="Helical" evidence="10">
    <location>
        <begin position="1311"/>
        <end position="1331"/>
    </location>
</feature>
<reference evidence="12" key="1">
    <citation type="journal article" date="2021" name="Nat. Commun.">
        <title>Genetic determinants of endophytism in the Arabidopsis root mycobiome.</title>
        <authorList>
            <person name="Mesny F."/>
            <person name="Miyauchi S."/>
            <person name="Thiergart T."/>
            <person name="Pickel B."/>
            <person name="Atanasova L."/>
            <person name="Karlsson M."/>
            <person name="Huettel B."/>
            <person name="Barry K.W."/>
            <person name="Haridas S."/>
            <person name="Chen C."/>
            <person name="Bauer D."/>
            <person name="Andreopoulos W."/>
            <person name="Pangilinan J."/>
            <person name="LaButti K."/>
            <person name="Riley R."/>
            <person name="Lipzen A."/>
            <person name="Clum A."/>
            <person name="Drula E."/>
            <person name="Henrissat B."/>
            <person name="Kohler A."/>
            <person name="Grigoriev I.V."/>
            <person name="Martin F.M."/>
            <person name="Hacquard S."/>
        </authorList>
    </citation>
    <scope>NUCLEOTIDE SEQUENCE</scope>
    <source>
        <strain evidence="12">FSSC 5 MPI-SDFR-AT-0091</strain>
    </source>
</reference>
<evidence type="ECO:0000256" key="1">
    <source>
        <dbReference type="ARBA" id="ARBA00004141"/>
    </source>
</evidence>
<feature type="transmembrane region" description="Helical" evidence="10">
    <location>
        <begin position="476"/>
        <end position="498"/>
    </location>
</feature>
<dbReference type="InterPro" id="IPR010929">
    <property type="entry name" value="PDR_CDR_ABC"/>
</dbReference>
<dbReference type="Pfam" id="PF00005">
    <property type="entry name" value="ABC_tran"/>
    <property type="match status" value="2"/>
</dbReference>
<keyword evidence="4 10" id="KW-0812">Transmembrane</keyword>
<keyword evidence="6" id="KW-0067">ATP-binding</keyword>
<gene>
    <name evidence="12" type="ORF">B0J15DRAFT_451280</name>
</gene>
<dbReference type="CDD" id="cd03233">
    <property type="entry name" value="ABCG_PDR_domain1"/>
    <property type="match status" value="1"/>
</dbReference>
<dbReference type="PROSITE" id="PS00211">
    <property type="entry name" value="ABC_TRANSPORTER_1"/>
    <property type="match status" value="1"/>
</dbReference>
<keyword evidence="5" id="KW-0547">Nucleotide-binding</keyword>
<sequence length="1433" mass="160530">MLLANSNHGPGFHAGERESGHNSHVIVSQEAEEAIAELHNTITNESDPRISELGKYLRNDQQSRIRAFPLSVCFKSVSAYGQSGGIARVKTLRHAIWRTLTFQDAYEWTFKRVISPDRGEKGQALIRDFSGVVRSGEMMLVLGNPGAGCSTFLRIIGNDHSSFLGVKGYIAYSGLSPDEVQKRFRGAVSYVPEDDIHLPTLTGRQTLEFALQNKTPKKCSDQIPRFLDEFGRAFGMTQSMDTLVGNEYIRGISGGERKRISILESLASGASVQAWDGSTRGLDASSALDYIKSLRLMTDACQRATIVSLYQASDTIFGLMDKVMLIDQGRMLYQGPAKTAEAYFNALGYNRLPRQTMSDFLTSIASGQVSSLRVRNNSSVPKSALDLEQAFRASQAFKDVQDDIHRYESEFEEHQSSSQTGAEGPSRTSKALKHHTSLQKSKYVVTTSSYNTSFFRQVLWCARREFWQLNGHRAPLISKLVCVFVCAFLLSSMFYNMPDDTDGVFSRGGFCFYAAGLVAWFQLGELDNAFSGRDVVSRQKRYAMVRPSAVVAGKTLMDILIVFIQTAVFSLISYFLSGLRSDAGSFFAFLSSIFLCTMAFTACFRVFGAASAHLEVALRYCGLFSLITMACGGYLRPIDRLVSDVPWVGWLGYLTPAFYTFEILMVVEFRGREFPCGKASIIPAGPAYNDASYQVCAYRGISPGQLSLNGDDYVKDEFGFSFDNVGRNYGILILFLVAPCLLNMWLVENVDWVSGQTQALESAHDVKAPLSSQKCDEESTDERRVQEREKPDMTTRQANGSFRGSGMTFSWRNINYSVRQHNKDKQLLRNVSGFCRPGTLTALVGSSGAGKSTLMTVLSQQAAGDVSGEIKVDNDEIDPSFGRRIGFCQQMDIHLETSTVREAFEFSALLRQNSKISREDKITYVSKILDILEMSELQNILIRSLSLEQKKRTTIGVELCANPDLLLFLDEPTSGLDGQGAMSIVRLLRRLADSGQTILCTIHQASQEQFELFDRVLALDRGGQVYYFGDIGVNGRAVIDYFTRHGVTVEPDKNVADLLIEVAARKSRDTEHDWCQIWQDSDEVAVVLRAIDTITTAVRQAPREQGPSMPHDQYASPTYQQILLLTKRTLLQYWRTPDYIYSRLYCSFAHSLLNGLIFLRLGNTRADMQYRIFSCFLILMIIPEFINACAMMFDDNRSVWLGREYPGRIYGWVAFTTANVIAEIPYALAGGVLFYVLFYFIVGLPLGEPAGYTFLMMMMFHLFSTSWGQWIVALSTDKRMAANIMPFFVVMCEFFNGVLQPKELMPAVWRYTMYYIGPFTYWISGIVAMILGRVSVRCLDSELIRFEAPPNTTCGEYANDWLSGSKGYLEHPSAFGDCGYCQYAAGEDYLDSISLDKAVGWPYLGIFALFTATNYALVYLFVYVRSARGWLPW</sequence>
<evidence type="ECO:0000256" key="2">
    <source>
        <dbReference type="ARBA" id="ARBA00006012"/>
    </source>
</evidence>
<feature type="transmembrane region" description="Helical" evidence="10">
    <location>
        <begin position="616"/>
        <end position="635"/>
    </location>
</feature>
<dbReference type="GO" id="GO:0140359">
    <property type="term" value="F:ABC-type transporter activity"/>
    <property type="evidence" value="ECO:0007669"/>
    <property type="project" value="InterPro"/>
</dbReference>
<feature type="transmembrane region" description="Helical" evidence="10">
    <location>
        <begin position="1280"/>
        <end position="1299"/>
    </location>
</feature>
<comment type="caution">
    <text evidence="12">The sequence shown here is derived from an EMBL/GenBank/DDBJ whole genome shotgun (WGS) entry which is preliminary data.</text>
</comment>
<evidence type="ECO:0000256" key="4">
    <source>
        <dbReference type="ARBA" id="ARBA00022692"/>
    </source>
</evidence>
<feature type="compositionally biased region" description="Basic and acidic residues" evidence="9">
    <location>
        <begin position="774"/>
        <end position="793"/>
    </location>
</feature>
<evidence type="ECO:0000256" key="6">
    <source>
        <dbReference type="ARBA" id="ARBA00022840"/>
    </source>
</evidence>
<dbReference type="FunFam" id="3.40.50.300:FF:000054">
    <property type="entry name" value="ABC multidrug transporter atrF"/>
    <property type="match status" value="1"/>
</dbReference>
<dbReference type="CDD" id="cd03232">
    <property type="entry name" value="ABCG_PDR_domain2"/>
    <property type="match status" value="1"/>
</dbReference>
<proteinExistence type="inferred from homology"/>
<feature type="region of interest" description="Disordered" evidence="9">
    <location>
        <begin position="1"/>
        <end position="24"/>
    </location>
</feature>
<feature type="transmembrane region" description="Helical" evidence="10">
    <location>
        <begin position="1401"/>
        <end position="1424"/>
    </location>
</feature>
<dbReference type="OrthoDB" id="245989at2759"/>
<organism evidence="12 13">
    <name type="scientific">Fusarium solani</name>
    <name type="common">Filamentous fungus</name>
    <dbReference type="NCBI Taxonomy" id="169388"/>
    <lineage>
        <taxon>Eukaryota</taxon>
        <taxon>Fungi</taxon>
        <taxon>Dikarya</taxon>
        <taxon>Ascomycota</taxon>
        <taxon>Pezizomycotina</taxon>
        <taxon>Sordariomycetes</taxon>
        <taxon>Hypocreomycetidae</taxon>
        <taxon>Hypocreales</taxon>
        <taxon>Nectriaceae</taxon>
        <taxon>Fusarium</taxon>
        <taxon>Fusarium solani species complex</taxon>
    </lineage>
</organism>
<feature type="domain" description="ABC transporter" evidence="11">
    <location>
        <begin position="100"/>
        <end position="353"/>
    </location>
</feature>
<dbReference type="InterPro" id="IPR003439">
    <property type="entry name" value="ABC_transporter-like_ATP-bd"/>
</dbReference>
<evidence type="ECO:0000259" key="11">
    <source>
        <dbReference type="PROSITE" id="PS50893"/>
    </source>
</evidence>
<evidence type="ECO:0000256" key="8">
    <source>
        <dbReference type="ARBA" id="ARBA00023136"/>
    </source>
</evidence>
<keyword evidence="3" id="KW-0813">Transport</keyword>
<keyword evidence="7 10" id="KW-1133">Transmembrane helix</keyword>
<evidence type="ECO:0000313" key="12">
    <source>
        <dbReference type="EMBL" id="KAH7244848.1"/>
    </source>
</evidence>
<keyword evidence="8 10" id="KW-0472">Membrane</keyword>
<dbReference type="PANTHER" id="PTHR19241">
    <property type="entry name" value="ATP-BINDING CASSETTE TRANSPORTER"/>
    <property type="match status" value="1"/>
</dbReference>
<dbReference type="Proteomes" id="UP000736672">
    <property type="component" value="Unassembled WGS sequence"/>
</dbReference>
<dbReference type="Gene3D" id="3.40.50.300">
    <property type="entry name" value="P-loop containing nucleotide triphosphate hydrolases"/>
    <property type="match status" value="2"/>
</dbReference>
<dbReference type="EMBL" id="JAGTJS010000017">
    <property type="protein sequence ID" value="KAH7244848.1"/>
    <property type="molecule type" value="Genomic_DNA"/>
</dbReference>
<dbReference type="GO" id="GO:0005524">
    <property type="term" value="F:ATP binding"/>
    <property type="evidence" value="ECO:0007669"/>
    <property type="project" value="UniProtKB-KW"/>
</dbReference>
<dbReference type="PROSITE" id="PS50893">
    <property type="entry name" value="ABC_TRANSPORTER_2"/>
    <property type="match status" value="2"/>
</dbReference>
<dbReference type="GO" id="GO:0016020">
    <property type="term" value="C:membrane"/>
    <property type="evidence" value="ECO:0007669"/>
    <property type="project" value="UniProtKB-SubCell"/>
</dbReference>
<feature type="transmembrane region" description="Helical" evidence="10">
    <location>
        <begin position="556"/>
        <end position="577"/>
    </location>
</feature>
<dbReference type="InterPro" id="IPR034001">
    <property type="entry name" value="ABCG_PDR_1"/>
</dbReference>
<feature type="transmembrane region" description="Helical" evidence="10">
    <location>
        <begin position="647"/>
        <end position="667"/>
    </location>
</feature>
<dbReference type="InterPro" id="IPR034003">
    <property type="entry name" value="ABCG_PDR_2"/>
</dbReference>
<evidence type="ECO:0000256" key="7">
    <source>
        <dbReference type="ARBA" id="ARBA00022989"/>
    </source>
</evidence>
<name>A0A9P9GSG1_FUSSL</name>
<comment type="subcellular location">
    <subcellularLocation>
        <location evidence="1">Membrane</location>
        <topology evidence="1">Multi-pass membrane protein</topology>
    </subcellularLocation>
</comment>
<dbReference type="GO" id="GO:0016887">
    <property type="term" value="F:ATP hydrolysis activity"/>
    <property type="evidence" value="ECO:0007669"/>
    <property type="project" value="InterPro"/>
</dbReference>
<evidence type="ECO:0000256" key="9">
    <source>
        <dbReference type="SAM" id="MobiDB-lite"/>
    </source>
</evidence>
<evidence type="ECO:0000256" key="3">
    <source>
        <dbReference type="ARBA" id="ARBA00022448"/>
    </source>
</evidence>
<feature type="region of interest" description="Disordered" evidence="9">
    <location>
        <begin position="770"/>
        <end position="799"/>
    </location>
</feature>
<dbReference type="SMART" id="SM00382">
    <property type="entry name" value="AAA"/>
    <property type="match status" value="2"/>
</dbReference>
<comment type="similarity">
    <text evidence="2">Belongs to the ABC transporter superfamily. ABCG family. PDR (TC 3.A.1.205) subfamily.</text>
</comment>
<accession>A0A9P9GSG1</accession>
<feature type="domain" description="ABC transporter" evidence="11">
    <location>
        <begin position="809"/>
        <end position="1046"/>
    </location>
</feature>
<dbReference type="InterPro" id="IPR003593">
    <property type="entry name" value="AAA+_ATPase"/>
</dbReference>
<dbReference type="InterPro" id="IPR013525">
    <property type="entry name" value="ABC2_TM"/>
</dbReference>
<feature type="region of interest" description="Disordered" evidence="9">
    <location>
        <begin position="409"/>
        <end position="431"/>
    </location>
</feature>
<protein>
    <submittedName>
        <fullName evidence="12">ABC-2 type transporter-domain-containing protein</fullName>
    </submittedName>
</protein>
<feature type="transmembrane region" description="Helical" evidence="10">
    <location>
        <begin position="583"/>
        <end position="604"/>
    </location>
</feature>
<feature type="transmembrane region" description="Helical" evidence="10">
    <location>
        <begin position="729"/>
        <end position="747"/>
    </location>
</feature>
<dbReference type="Pfam" id="PF06422">
    <property type="entry name" value="PDR_CDR"/>
    <property type="match status" value="1"/>
</dbReference>
<evidence type="ECO:0000313" key="13">
    <source>
        <dbReference type="Proteomes" id="UP000736672"/>
    </source>
</evidence>